<evidence type="ECO:0000256" key="2">
    <source>
        <dbReference type="ARBA" id="ARBA00010980"/>
    </source>
</evidence>
<dbReference type="Proteomes" id="UP000237631">
    <property type="component" value="Unassembled WGS sequence"/>
</dbReference>
<dbReference type="InterPro" id="IPR011050">
    <property type="entry name" value="Pectin_lyase_fold/virulence"/>
</dbReference>
<dbReference type="EMBL" id="PNEN01001646">
    <property type="protein sequence ID" value="PPJ52889.1"/>
    <property type="molecule type" value="Genomic_DNA"/>
</dbReference>
<dbReference type="InterPro" id="IPR045032">
    <property type="entry name" value="PEL"/>
</dbReference>
<protein>
    <recommendedName>
        <fullName evidence="10">pectin lyase</fullName>
        <ecNumber evidence="10">4.2.2.10</ecNumber>
    </recommendedName>
</protein>
<feature type="signal peptide" evidence="12">
    <location>
        <begin position="1"/>
        <end position="19"/>
    </location>
</feature>
<evidence type="ECO:0000256" key="6">
    <source>
        <dbReference type="ARBA" id="ARBA00023180"/>
    </source>
</evidence>
<dbReference type="PANTHER" id="PTHR31683:SF67">
    <property type="entry name" value="PECTIN LYASE F-RELATED"/>
    <property type="match status" value="1"/>
</dbReference>
<dbReference type="SMART" id="SM00656">
    <property type="entry name" value="Amb_all"/>
    <property type="match status" value="1"/>
</dbReference>
<feature type="domain" description="Pectate lyase" evidence="13">
    <location>
        <begin position="94"/>
        <end position="300"/>
    </location>
</feature>
<proteinExistence type="inferred from homology"/>
<evidence type="ECO:0000313" key="14">
    <source>
        <dbReference type="EMBL" id="PPJ52889.1"/>
    </source>
</evidence>
<comment type="catalytic activity">
    <reaction evidence="8">
        <text>Eliminative cleavage of (1-&gt;4)-alpha-D-galacturonan methyl ester to give oligosaccharides with 4-deoxy-6-O-methyl-alpha-D-galact-4-enuronosyl groups at their non-reducing ends.</text>
        <dbReference type="EC" id="4.2.2.10"/>
    </reaction>
</comment>
<sequence length="817" mass="87338">MLSLPILALALAASPLSLAQSVVGEAPGFAAGTTGGAAGKTVTPTSTDELVNYLTSKDALTIVLTKTFDFTGTEGTKTETGCAPWGTGTGCQLAINANDWCGNYQDGASAVKVTYDVAGTSAIKVGSNKSIIGSGSKGVIKGKGLSLSGGAENVIIQNIQITELNPKYVWGGDAITLNGCSNVWIDHVTINNIGRMMLVAGYETNTGIAITNNNFDGQTKYSASCNGEHYWGLFLTGENDQITLKGNHIHHTSGRSPKVDKNTLLHAVNNYWSDNSGHAFEGSSSYVLVEGSVFDNVKAAQQDFAGKLFAANDKNAASKCSSGLKRTCAVNSFSQSGELAVSDAGVLSKFSGLTIAKADADVQAVPENAGVGKLSGGNAKNTTKVRRQLKAAQKKADAAEKRADAAEEGAAAAEEEATAGQGHIEAAYEALEVSSALPCLPKATLLFMMKDVPDAAAVFFDQMKVICHEEFRASAEVFREYSDCLAHISMLAKIPKNGADLAIGITIDLAGKQLRERHLGPAANTMPKPKYEELEEQLKAAIGRVDAAERKAEYAVKEASTAEGHIQAIFEKLQAGNLLLLLPQATVQFMLKDIPDRAKVFAEQVRAFEQERGNDAWANDRHKCMGNLVMLSQLHPDGVALAVTQATIWASRELEFHHGDSKVERLVELDLILLAAFATMGNQKRNNETYNPQSDVEALLQAGPDLSPTFKRRLIRSWRGLEYPRKIDGIGQKLGEEGALLLLKKIGFPQTLEFLRRIRMKKVTDFLMPMIAGHKLPLELRDTVAGFYYGAEIMVKAAAVAKQTAAKYSSSGCNAEA</sequence>
<dbReference type="SUPFAM" id="SSF51126">
    <property type="entry name" value="Pectin lyase-like"/>
    <property type="match status" value="1"/>
</dbReference>
<keyword evidence="11" id="KW-0175">Coiled coil</keyword>
<accession>A0A2S6BZJ5</accession>
<dbReference type="PANTHER" id="PTHR31683">
    <property type="entry name" value="PECTATE LYASE 18-RELATED"/>
    <property type="match status" value="1"/>
</dbReference>
<dbReference type="STRING" id="357750.A0A2S6BZJ5"/>
<name>A0A2S6BZJ5_9PEZI</name>
<feature type="coiled-coil region" evidence="11">
    <location>
        <begin position="382"/>
        <end position="416"/>
    </location>
</feature>
<keyword evidence="6" id="KW-0325">Glycoprotein</keyword>
<evidence type="ECO:0000256" key="9">
    <source>
        <dbReference type="ARBA" id="ARBA00037631"/>
    </source>
</evidence>
<gene>
    <name evidence="14" type="ORF">CBER1_11276</name>
</gene>
<comment type="subcellular location">
    <subcellularLocation>
        <location evidence="1">Secreted</location>
    </subcellularLocation>
</comment>
<comment type="function">
    <text evidence="9">Pectinolytic enzymes consist of four classes of enzymes: pectin lyase, polygalacturonase, pectin methylesterase and rhamnogalacturonase. Among pectinolytic enzymes, pectin lyase is the most important in depolymerization of pectin, since it cleaves internal glycosidic bonds of highly methylated pectins.</text>
</comment>
<reference evidence="15" key="1">
    <citation type="journal article" date="2017" name="bioRxiv">
        <title>Conservation of a gene cluster reveals novel cercosporin biosynthetic mechanisms and extends production to the genus Colletotrichum.</title>
        <authorList>
            <person name="de Jonge R."/>
            <person name="Ebert M.K."/>
            <person name="Huitt-Roehl C.R."/>
            <person name="Pal P."/>
            <person name="Suttle J.C."/>
            <person name="Spanner R.E."/>
            <person name="Neubauer J.D."/>
            <person name="Jurick W.M.II."/>
            <person name="Stott K.A."/>
            <person name="Secor G.A."/>
            <person name="Thomma B.P.H.J."/>
            <person name="Van de Peer Y."/>
            <person name="Townsend C.A."/>
            <person name="Bolton M.D."/>
        </authorList>
    </citation>
    <scope>NUCLEOTIDE SEQUENCE [LARGE SCALE GENOMIC DNA]</scope>
    <source>
        <strain evidence="15">CBS538.71</strain>
    </source>
</reference>
<evidence type="ECO:0000256" key="1">
    <source>
        <dbReference type="ARBA" id="ARBA00004613"/>
    </source>
</evidence>
<dbReference type="Gene3D" id="2.160.20.10">
    <property type="entry name" value="Single-stranded right-handed beta-helix, Pectin lyase-like"/>
    <property type="match status" value="1"/>
</dbReference>
<dbReference type="GO" id="GO:0030570">
    <property type="term" value="F:pectate lyase activity"/>
    <property type="evidence" value="ECO:0007669"/>
    <property type="project" value="InterPro"/>
</dbReference>
<keyword evidence="3" id="KW-0964">Secreted</keyword>
<evidence type="ECO:0000256" key="7">
    <source>
        <dbReference type="ARBA" id="ARBA00023239"/>
    </source>
</evidence>
<keyword evidence="4 12" id="KW-0732">Signal</keyword>
<evidence type="ECO:0000256" key="3">
    <source>
        <dbReference type="ARBA" id="ARBA00022525"/>
    </source>
</evidence>
<dbReference type="EC" id="4.2.2.10" evidence="10"/>
<dbReference type="InterPro" id="IPR012334">
    <property type="entry name" value="Pectin_lyas_fold"/>
</dbReference>
<evidence type="ECO:0000256" key="10">
    <source>
        <dbReference type="ARBA" id="ARBA00039082"/>
    </source>
</evidence>
<evidence type="ECO:0000256" key="12">
    <source>
        <dbReference type="SAM" id="SignalP"/>
    </source>
</evidence>
<comment type="similarity">
    <text evidence="2">Belongs to the polysaccharide lyase 1 family.</text>
</comment>
<organism evidence="14 15">
    <name type="scientific">Cercospora berteroae</name>
    <dbReference type="NCBI Taxonomy" id="357750"/>
    <lineage>
        <taxon>Eukaryota</taxon>
        <taxon>Fungi</taxon>
        <taxon>Dikarya</taxon>
        <taxon>Ascomycota</taxon>
        <taxon>Pezizomycotina</taxon>
        <taxon>Dothideomycetes</taxon>
        <taxon>Dothideomycetidae</taxon>
        <taxon>Mycosphaerellales</taxon>
        <taxon>Mycosphaerellaceae</taxon>
        <taxon>Cercospora</taxon>
    </lineage>
</organism>
<evidence type="ECO:0000256" key="11">
    <source>
        <dbReference type="SAM" id="Coils"/>
    </source>
</evidence>
<evidence type="ECO:0000259" key="13">
    <source>
        <dbReference type="SMART" id="SM00656"/>
    </source>
</evidence>
<comment type="caution">
    <text evidence="14">The sequence shown here is derived from an EMBL/GenBank/DDBJ whole genome shotgun (WGS) entry which is preliminary data.</text>
</comment>
<dbReference type="AlphaFoldDB" id="A0A2S6BZJ5"/>
<dbReference type="GO" id="GO:0005576">
    <property type="term" value="C:extracellular region"/>
    <property type="evidence" value="ECO:0007669"/>
    <property type="project" value="UniProtKB-SubCell"/>
</dbReference>
<dbReference type="GO" id="GO:0047490">
    <property type="term" value="F:pectin lyase activity"/>
    <property type="evidence" value="ECO:0007669"/>
    <property type="project" value="UniProtKB-EC"/>
</dbReference>
<dbReference type="FunFam" id="2.160.20.10:FF:000003">
    <property type="entry name" value="Pectin lyase F"/>
    <property type="match status" value="1"/>
</dbReference>
<keyword evidence="5" id="KW-1015">Disulfide bond</keyword>
<keyword evidence="7" id="KW-0456">Lyase</keyword>
<dbReference type="OrthoDB" id="1637350at2759"/>
<dbReference type="InterPro" id="IPR002022">
    <property type="entry name" value="Pec_lyase"/>
</dbReference>
<evidence type="ECO:0000256" key="5">
    <source>
        <dbReference type="ARBA" id="ARBA00023157"/>
    </source>
</evidence>
<evidence type="ECO:0000256" key="8">
    <source>
        <dbReference type="ARBA" id="ARBA00036818"/>
    </source>
</evidence>
<keyword evidence="15" id="KW-1185">Reference proteome</keyword>
<evidence type="ECO:0000313" key="15">
    <source>
        <dbReference type="Proteomes" id="UP000237631"/>
    </source>
</evidence>
<evidence type="ECO:0000256" key="4">
    <source>
        <dbReference type="ARBA" id="ARBA00022729"/>
    </source>
</evidence>
<feature type="chain" id="PRO_5015610087" description="pectin lyase" evidence="12">
    <location>
        <begin position="20"/>
        <end position="817"/>
    </location>
</feature>
<dbReference type="GO" id="GO:0000272">
    <property type="term" value="P:polysaccharide catabolic process"/>
    <property type="evidence" value="ECO:0007669"/>
    <property type="project" value="UniProtKB-KW"/>
</dbReference>